<reference evidence="2 3" key="1">
    <citation type="submission" date="2024-03" db="EMBL/GenBank/DDBJ databases">
        <title>A high-quality draft genome sequence of Diaporthe vaccinii, a causative agent of upright dieback and viscid rot disease in cranberry plants.</title>
        <authorList>
            <person name="Sarrasin M."/>
            <person name="Lang B.F."/>
            <person name="Burger G."/>
        </authorList>
    </citation>
    <scope>NUCLEOTIDE SEQUENCE [LARGE SCALE GENOMIC DNA]</scope>
    <source>
        <strain evidence="2 3">IS7</strain>
    </source>
</reference>
<evidence type="ECO:0000256" key="1">
    <source>
        <dbReference type="SAM" id="SignalP"/>
    </source>
</evidence>
<keyword evidence="1" id="KW-0732">Signal</keyword>
<protein>
    <submittedName>
        <fullName evidence="2">Uncharacterized protein</fullName>
    </submittedName>
</protein>
<evidence type="ECO:0000313" key="3">
    <source>
        <dbReference type="Proteomes" id="UP001600888"/>
    </source>
</evidence>
<proteinExistence type="predicted"/>
<dbReference type="Proteomes" id="UP001600888">
    <property type="component" value="Unassembled WGS sequence"/>
</dbReference>
<dbReference type="EMBL" id="JBAWTH010000027">
    <property type="protein sequence ID" value="KAL2285898.1"/>
    <property type="molecule type" value="Genomic_DNA"/>
</dbReference>
<gene>
    <name evidence="2" type="ORF">FJTKL_07397</name>
</gene>
<evidence type="ECO:0000313" key="2">
    <source>
        <dbReference type="EMBL" id="KAL2285898.1"/>
    </source>
</evidence>
<name>A0ABR4ETZ1_9PEZI</name>
<keyword evidence="3" id="KW-1185">Reference proteome</keyword>
<feature type="chain" id="PRO_5045680641" evidence="1">
    <location>
        <begin position="16"/>
        <end position="314"/>
    </location>
</feature>
<organism evidence="2 3">
    <name type="scientific">Diaporthe vaccinii</name>
    <dbReference type="NCBI Taxonomy" id="105482"/>
    <lineage>
        <taxon>Eukaryota</taxon>
        <taxon>Fungi</taxon>
        <taxon>Dikarya</taxon>
        <taxon>Ascomycota</taxon>
        <taxon>Pezizomycotina</taxon>
        <taxon>Sordariomycetes</taxon>
        <taxon>Sordariomycetidae</taxon>
        <taxon>Diaporthales</taxon>
        <taxon>Diaporthaceae</taxon>
        <taxon>Diaporthe</taxon>
        <taxon>Diaporthe eres species complex</taxon>
    </lineage>
</organism>
<feature type="signal peptide" evidence="1">
    <location>
        <begin position="1"/>
        <end position="15"/>
    </location>
</feature>
<comment type="caution">
    <text evidence="2">The sequence shown here is derived from an EMBL/GenBank/DDBJ whole genome shotgun (WGS) entry which is preliminary data.</text>
</comment>
<sequence>MSASLLSFFFHAVAAATCVTEPAIALNKGGTITASNDNACQTGCNATITFPTSSYSPIDYNFSPEECTKDRLIVPFDAPSGDAYITWRCGNEETCVRVIIYETRNNTTSPASSVAAFETSNTPVLGCPAQTSAGQFTSNTASETFRSPVPTDSTIQDFSITGHSSLETSTASLLCTTLGAAPGLGRNRNACVCTAESTTVTLPMQVITSDESRLVSCNYRSIPSTWSTISTSTAVWTDSANCQVCSQAGVANPRQCGKIPDCTPAFTTIYTTTYITTSFTTITLPTETDGSANSRGNSKVNRNVYQSDRSFGID</sequence>
<accession>A0ABR4ETZ1</accession>